<dbReference type="EMBL" id="UINC01173482">
    <property type="protein sequence ID" value="SVD79103.1"/>
    <property type="molecule type" value="Genomic_DNA"/>
</dbReference>
<organism evidence="1">
    <name type="scientific">marine metagenome</name>
    <dbReference type="NCBI Taxonomy" id="408172"/>
    <lineage>
        <taxon>unclassified sequences</taxon>
        <taxon>metagenomes</taxon>
        <taxon>ecological metagenomes</taxon>
    </lineage>
</organism>
<evidence type="ECO:0000313" key="1">
    <source>
        <dbReference type="EMBL" id="SVD79103.1"/>
    </source>
</evidence>
<reference evidence="1" key="1">
    <citation type="submission" date="2018-05" db="EMBL/GenBank/DDBJ databases">
        <authorList>
            <person name="Lanie J.A."/>
            <person name="Ng W.-L."/>
            <person name="Kazmierczak K.M."/>
            <person name="Andrzejewski T.M."/>
            <person name="Davidsen T.M."/>
            <person name="Wayne K.J."/>
            <person name="Tettelin H."/>
            <person name="Glass J.I."/>
            <person name="Rusch D."/>
            <person name="Podicherti R."/>
            <person name="Tsui H.-C.T."/>
            <person name="Winkler M.E."/>
        </authorList>
    </citation>
    <scope>NUCLEOTIDE SEQUENCE</scope>
</reference>
<dbReference type="AlphaFoldDB" id="A0A382Y772"/>
<protein>
    <submittedName>
        <fullName evidence="1">Uncharacterized protein</fullName>
    </submittedName>
</protein>
<accession>A0A382Y772</accession>
<name>A0A382Y772_9ZZZZ</name>
<proteinExistence type="predicted"/>
<sequence length="118" mass="13986">MVIDKRHYKVVNHHLVNHGRKVFYDDKNYYKIFDKEYCHRKNFIKAYESGFFDELAPALKALIMDGDEVVGYVTEPGERISKSPYTPIPKAFYEKVLDASKEKKMFFYDLIPLNIIEL</sequence>
<feature type="non-terminal residue" evidence="1">
    <location>
        <position position="118"/>
    </location>
</feature>
<gene>
    <name evidence="1" type="ORF">METZ01_LOCUS431957</name>
</gene>